<evidence type="ECO:0000256" key="1">
    <source>
        <dbReference type="SAM" id="MobiDB-lite"/>
    </source>
</evidence>
<dbReference type="AlphaFoldDB" id="A0A8X6S8T6"/>
<name>A0A8X6S8T6_TRICX</name>
<reference evidence="3" key="1">
    <citation type="submission" date="2020-08" db="EMBL/GenBank/DDBJ databases">
        <title>Multicomponent nature underlies the extraordinary mechanical properties of spider dragline silk.</title>
        <authorList>
            <person name="Kono N."/>
            <person name="Nakamura H."/>
            <person name="Mori M."/>
            <person name="Yoshida Y."/>
            <person name="Ohtoshi R."/>
            <person name="Malay A.D."/>
            <person name="Moran D.A.P."/>
            <person name="Tomita M."/>
            <person name="Numata K."/>
            <person name="Arakawa K."/>
        </authorList>
    </citation>
    <scope>NUCLEOTIDE SEQUENCE</scope>
</reference>
<feature type="compositionally biased region" description="Low complexity" evidence="1">
    <location>
        <begin position="10"/>
        <end position="27"/>
    </location>
</feature>
<accession>A0A8X6S8T6</accession>
<keyword evidence="4" id="KW-1185">Reference proteome</keyword>
<dbReference type="EMBL" id="BMAU01021282">
    <property type="protein sequence ID" value="GFY08621.1"/>
    <property type="molecule type" value="Genomic_DNA"/>
</dbReference>
<proteinExistence type="predicted"/>
<dbReference type="Proteomes" id="UP000887159">
    <property type="component" value="Unassembled WGS sequence"/>
</dbReference>
<evidence type="ECO:0000313" key="3">
    <source>
        <dbReference type="EMBL" id="GFY08621.1"/>
    </source>
</evidence>
<organism evidence="3 4">
    <name type="scientific">Trichonephila clavipes</name>
    <name type="common">Golden silk orbweaver</name>
    <name type="synonym">Nephila clavipes</name>
    <dbReference type="NCBI Taxonomy" id="2585209"/>
    <lineage>
        <taxon>Eukaryota</taxon>
        <taxon>Metazoa</taxon>
        <taxon>Ecdysozoa</taxon>
        <taxon>Arthropoda</taxon>
        <taxon>Chelicerata</taxon>
        <taxon>Arachnida</taxon>
        <taxon>Araneae</taxon>
        <taxon>Araneomorphae</taxon>
        <taxon>Entelegynae</taxon>
        <taxon>Araneoidea</taxon>
        <taxon>Nephilidae</taxon>
        <taxon>Trichonephila</taxon>
    </lineage>
</organism>
<protein>
    <submittedName>
        <fullName evidence="3">Nucleic-acid-binding protein from transposon X-element</fullName>
    </submittedName>
</protein>
<gene>
    <name evidence="3" type="primary">ORF1</name>
    <name evidence="3" type="ORF">TNCV_810541</name>
</gene>
<feature type="domain" description="Pre-C2HC" evidence="2">
    <location>
        <begin position="287"/>
        <end position="343"/>
    </location>
</feature>
<evidence type="ECO:0000313" key="4">
    <source>
        <dbReference type="Proteomes" id="UP000887159"/>
    </source>
</evidence>
<feature type="region of interest" description="Disordered" evidence="1">
    <location>
        <begin position="1"/>
        <end position="27"/>
    </location>
</feature>
<dbReference type="InterPro" id="IPR006579">
    <property type="entry name" value="Pre_C2HC_dom"/>
</dbReference>
<evidence type="ECO:0000259" key="2">
    <source>
        <dbReference type="Pfam" id="PF07530"/>
    </source>
</evidence>
<sequence length="561" mass="63502">MEMNTDYHMPSDSRTPSRPATPTPTATCQRHQQLADDIQKLTLLIQGINSTLKSLTTYGKFNTEDPVVASLQTQLLEYTRIYNIAVSEYSSLPPCDVLGCPIHHTPHGTPSETNSQNDNFNENGTEIVKNISQKRKENDDGFITPPLNKVNKLANCSSQLNFNIELKNKFLNLNEESAGIFTENASKNDDTNNSPQQTFKNLPPLVMLAVQKNYIEQMKEITDKLPFVRGKLTGEYLKLYTDTQEQQHRLIHLLKILDYEFHVIPSKAERPIKIVIKGLPRDTPLTNIHNELETLGFTIDKVSQLTGRITKQLLPIFLVTLPRNLFNSKIFDLNKLCYLSVRVDGYESKGVTHTHTQCFSCNKFNHTAENCHHKPRCLKCGLNHQTKECEIHRVEQMFCINCQTYGHMANYAKCPQFLKPKKGANNTNSKNTYSNVINSIVRPNSYASVTKNKPTNNSHIPQQMATGNSGNSFGSIYPQANQVKIPPITTQSQTNNLNLNLINQTIQGIIQALSALTVQINNMSLVAPPRKFNNNNKNKTKEERKQQMYALVEAIFEHCDD</sequence>
<comment type="caution">
    <text evidence="3">The sequence shown here is derived from an EMBL/GenBank/DDBJ whole genome shotgun (WGS) entry which is preliminary data.</text>
</comment>
<dbReference type="Pfam" id="PF07530">
    <property type="entry name" value="PRE_C2HC"/>
    <property type="match status" value="1"/>
</dbReference>